<dbReference type="PROSITE" id="PS51154">
    <property type="entry name" value="MACRO"/>
    <property type="match status" value="1"/>
</dbReference>
<evidence type="ECO:0000259" key="1">
    <source>
        <dbReference type="PROSITE" id="PS51154"/>
    </source>
</evidence>
<dbReference type="PANTHER" id="PTHR11106">
    <property type="entry name" value="GANGLIOSIDE INDUCED DIFFERENTIATION ASSOCIATED PROTEIN 2-RELATED"/>
    <property type="match status" value="1"/>
</dbReference>
<dbReference type="CDD" id="cd02908">
    <property type="entry name" value="Macro_OAADPr_deacetylase"/>
    <property type="match status" value="1"/>
</dbReference>
<feature type="domain" description="Macro" evidence="1">
    <location>
        <begin position="59"/>
        <end position="239"/>
    </location>
</feature>
<dbReference type="PANTHER" id="PTHR11106:SF27">
    <property type="entry name" value="MACRO DOMAIN-CONTAINING PROTEIN"/>
    <property type="match status" value="1"/>
</dbReference>
<accession>A0A1Y2B4N2</accession>
<protein>
    <recommendedName>
        <fullName evidence="1">Macro domain-containing protein</fullName>
    </recommendedName>
</protein>
<organism evidence="2 3">
    <name type="scientific">Naematelia encephala</name>
    <dbReference type="NCBI Taxonomy" id="71784"/>
    <lineage>
        <taxon>Eukaryota</taxon>
        <taxon>Fungi</taxon>
        <taxon>Dikarya</taxon>
        <taxon>Basidiomycota</taxon>
        <taxon>Agaricomycotina</taxon>
        <taxon>Tremellomycetes</taxon>
        <taxon>Tremellales</taxon>
        <taxon>Naemateliaceae</taxon>
        <taxon>Naematelia</taxon>
    </lineage>
</organism>
<proteinExistence type="predicted"/>
<dbReference type="SMART" id="SM00506">
    <property type="entry name" value="A1pp"/>
    <property type="match status" value="1"/>
</dbReference>
<dbReference type="InterPro" id="IPR002589">
    <property type="entry name" value="Macro_dom"/>
</dbReference>
<dbReference type="STRING" id="71784.A0A1Y2B4N2"/>
<evidence type="ECO:0000313" key="2">
    <source>
        <dbReference type="EMBL" id="ORY29788.1"/>
    </source>
</evidence>
<dbReference type="AlphaFoldDB" id="A0A1Y2B4N2"/>
<dbReference type="SUPFAM" id="SSF52949">
    <property type="entry name" value="Macro domain-like"/>
    <property type="match status" value="1"/>
</dbReference>
<reference evidence="2 3" key="1">
    <citation type="submission" date="2016-07" db="EMBL/GenBank/DDBJ databases">
        <title>Pervasive Adenine N6-methylation of Active Genes in Fungi.</title>
        <authorList>
            <consortium name="DOE Joint Genome Institute"/>
            <person name="Mondo S.J."/>
            <person name="Dannebaum R.O."/>
            <person name="Kuo R.C."/>
            <person name="Labutti K."/>
            <person name="Haridas S."/>
            <person name="Kuo A."/>
            <person name="Salamov A."/>
            <person name="Ahrendt S.R."/>
            <person name="Lipzen A."/>
            <person name="Sullivan W."/>
            <person name="Andreopoulos W.B."/>
            <person name="Clum A."/>
            <person name="Lindquist E."/>
            <person name="Daum C."/>
            <person name="Ramamoorthy G.K."/>
            <person name="Gryganskyi A."/>
            <person name="Culley D."/>
            <person name="Magnuson J.K."/>
            <person name="James T.Y."/>
            <person name="O'Malley M.A."/>
            <person name="Stajich J.E."/>
            <person name="Spatafora J.W."/>
            <person name="Visel A."/>
            <person name="Grigoriev I.V."/>
        </authorList>
    </citation>
    <scope>NUCLEOTIDE SEQUENCE [LARGE SCALE GENOMIC DNA]</scope>
    <source>
        <strain evidence="2 3">68-887.2</strain>
    </source>
</reference>
<comment type="caution">
    <text evidence="2">The sequence shown here is derived from an EMBL/GenBank/DDBJ whole genome shotgun (WGS) entry which is preliminary data.</text>
</comment>
<name>A0A1Y2B4N2_9TREE</name>
<evidence type="ECO:0000313" key="3">
    <source>
        <dbReference type="Proteomes" id="UP000193986"/>
    </source>
</evidence>
<dbReference type="Proteomes" id="UP000193986">
    <property type="component" value="Unassembled WGS sequence"/>
</dbReference>
<sequence>MFRPLPTHITSRLTHHFRSTIICSTKLRNMSSTSPISAEQIPTLTDLYNQSQIPAASTTSSYSYEASLNSRVSIWRGDITHLKADVIVNAANKSLLGGGGVDGAIHRAAGPQLLRECMTLGGAETGQTKVTMGYDLPSKRVAHTVGPVYSRSNSERSAKLLESCYKTSLEACRENGGGVIGFSSISTGVYGYPVEDATKIALETTRKFLEKDDTVTRVIYVVFSKRTEEIYQELVPAYFPSP</sequence>
<dbReference type="InParanoid" id="A0A1Y2B4N2"/>
<dbReference type="InterPro" id="IPR043472">
    <property type="entry name" value="Macro_dom-like"/>
</dbReference>
<dbReference type="Pfam" id="PF01661">
    <property type="entry name" value="Macro"/>
    <property type="match status" value="1"/>
</dbReference>
<keyword evidence="3" id="KW-1185">Reference proteome</keyword>
<dbReference type="EMBL" id="MCFC01000023">
    <property type="protein sequence ID" value="ORY29788.1"/>
    <property type="molecule type" value="Genomic_DNA"/>
</dbReference>
<dbReference type="Gene3D" id="3.40.220.10">
    <property type="entry name" value="Leucine Aminopeptidase, subunit E, domain 1"/>
    <property type="match status" value="1"/>
</dbReference>
<dbReference type="OrthoDB" id="6077599at2759"/>
<gene>
    <name evidence="2" type="ORF">BCR39DRAFT_531024</name>
</gene>